<dbReference type="Pfam" id="PF00563">
    <property type="entry name" value="EAL"/>
    <property type="match status" value="1"/>
</dbReference>
<dbReference type="PROSITE" id="PS50885">
    <property type="entry name" value="HAMP"/>
    <property type="match status" value="1"/>
</dbReference>
<dbReference type="Gene3D" id="3.30.70.270">
    <property type="match status" value="1"/>
</dbReference>
<dbReference type="PANTHER" id="PTHR44757">
    <property type="entry name" value="DIGUANYLATE CYCLASE DGCP"/>
    <property type="match status" value="1"/>
</dbReference>
<dbReference type="AlphaFoldDB" id="A0A0S2TGV5"/>
<sequence>MRTSLVATILAMAVIGVVLVVVAGEFYRDLALDNQRKLLTEIIEMEVHEQLEGAQQRAIEVGTSIRADVSFRQALEQHQSPRLEAALVRYIERHAPMFARLNIKRTVVLDKDFRALVNLELSPSVSSSDVLPCHAQIERLKHGPGNGRTAHSLLCPVDGRVYLGTLMPIGSDPVQGYLQINTDAALDIKKLEKLLNTPLLINFTDGVEAYRSPQWVERSAAGATLRIDHTLRDARGDAYLLISLIFDVAAFQQKLKQTEGLILMGAALITLVAVLIALLLLQKTTLQPLGALTQQLRLVGENQDHLGEQVRVSGNKELCQLATHFNAVSTELRELYQKLEKLAFTDALTGLPNRELFYDRLTQLILLARRVPGQFSLFVMDLDRFKYINDTLGHQVGDELLRQAGARLHDVVRETDTIARLGGDEFAALLPKVVDTQGAIIVAERMHAALAEPFIIDGHQLNSGISIGVVMHPYHGENQHELMQRADVAMYHAKQNQMGYAFYETEIDKHNVLELTLETELKHAINNDSLKLFYQPKIIVDSGEVYGAEALLRWIHPERGFIPPDAFIPMAEQTGLIHPLTKWVLKTAVRQAKQWHERGMMLNVAINLSAQSLRDPGLIETIESTLREVDMAPHYLTLELTETAVMSDPRRALDILTELDQKGVMLSIDDFGTGYSSLAYLKQLPMDELKIDRSFVMEMDKDKNDAVIVHSTIDLAHNMGLKVVAEGVETDQAWHTLKALGCDMGQGYFMCKPVDADTFMEWLDSSAWHPPKQQQV</sequence>
<dbReference type="PANTHER" id="PTHR44757:SF2">
    <property type="entry name" value="BIOFILM ARCHITECTURE MAINTENANCE PROTEIN MBAA"/>
    <property type="match status" value="1"/>
</dbReference>
<evidence type="ECO:0000259" key="8">
    <source>
        <dbReference type="PROSITE" id="PS50887"/>
    </source>
</evidence>
<dbReference type="InterPro" id="IPR001633">
    <property type="entry name" value="EAL_dom"/>
</dbReference>
<dbReference type="EC" id="3.1.4.52" evidence="2"/>
<feature type="domain" description="EAL" evidence="6">
    <location>
        <begin position="514"/>
        <end position="767"/>
    </location>
</feature>
<keyword evidence="3" id="KW-0973">c-di-GMP</keyword>
<dbReference type="PROSITE" id="PS50883">
    <property type="entry name" value="EAL"/>
    <property type="match status" value="1"/>
</dbReference>
<dbReference type="SUPFAM" id="SSF141868">
    <property type="entry name" value="EAL domain-like"/>
    <property type="match status" value="1"/>
</dbReference>
<evidence type="ECO:0000256" key="4">
    <source>
        <dbReference type="ARBA" id="ARBA00051114"/>
    </source>
</evidence>
<dbReference type="Gene3D" id="6.10.340.10">
    <property type="match status" value="1"/>
</dbReference>
<evidence type="ECO:0000256" key="2">
    <source>
        <dbReference type="ARBA" id="ARBA00012282"/>
    </source>
</evidence>
<dbReference type="EMBL" id="CP013099">
    <property type="protein sequence ID" value="ALP54391.1"/>
    <property type="molecule type" value="Genomic_DNA"/>
</dbReference>
<dbReference type="InterPro" id="IPR035919">
    <property type="entry name" value="EAL_sf"/>
</dbReference>
<feature type="domain" description="HAMP" evidence="7">
    <location>
        <begin position="283"/>
        <end position="337"/>
    </location>
</feature>
<dbReference type="InterPro" id="IPR003660">
    <property type="entry name" value="HAMP_dom"/>
</dbReference>
<dbReference type="GO" id="GO:0016020">
    <property type="term" value="C:membrane"/>
    <property type="evidence" value="ECO:0007669"/>
    <property type="project" value="InterPro"/>
</dbReference>
<comment type="cofactor">
    <cofactor evidence="1">
        <name>Mg(2+)</name>
        <dbReference type="ChEBI" id="CHEBI:18420"/>
    </cofactor>
</comment>
<keyword evidence="5" id="KW-0812">Transmembrane</keyword>
<keyword evidence="5" id="KW-1133">Transmembrane helix</keyword>
<dbReference type="SMART" id="SM00304">
    <property type="entry name" value="HAMP"/>
    <property type="match status" value="1"/>
</dbReference>
<accession>A0A0S2TGV5</accession>
<dbReference type="SMART" id="SM00267">
    <property type="entry name" value="GGDEF"/>
    <property type="match status" value="1"/>
</dbReference>
<comment type="catalytic activity">
    <reaction evidence="4">
        <text>3',3'-c-di-GMP + H2O = 5'-phosphoguanylyl(3'-&gt;5')guanosine + H(+)</text>
        <dbReference type="Rhea" id="RHEA:24902"/>
        <dbReference type="ChEBI" id="CHEBI:15377"/>
        <dbReference type="ChEBI" id="CHEBI:15378"/>
        <dbReference type="ChEBI" id="CHEBI:58754"/>
        <dbReference type="ChEBI" id="CHEBI:58805"/>
        <dbReference type="EC" id="3.1.4.52"/>
    </reaction>
    <physiologicalReaction direction="left-to-right" evidence="4">
        <dbReference type="Rhea" id="RHEA:24903"/>
    </physiologicalReaction>
</comment>
<evidence type="ECO:0000259" key="6">
    <source>
        <dbReference type="PROSITE" id="PS50883"/>
    </source>
</evidence>
<organism evidence="9 10">
    <name type="scientific">Candidatus Tenderia electrophaga</name>
    <dbReference type="NCBI Taxonomy" id="1748243"/>
    <lineage>
        <taxon>Bacteria</taxon>
        <taxon>Pseudomonadati</taxon>
        <taxon>Pseudomonadota</taxon>
        <taxon>Gammaproteobacteria</taxon>
        <taxon>Candidatus Tenderiales</taxon>
        <taxon>Candidatus Tenderiaceae</taxon>
        <taxon>Candidatus Tenderia</taxon>
    </lineage>
</organism>
<dbReference type="SMART" id="SM00052">
    <property type="entry name" value="EAL"/>
    <property type="match status" value="1"/>
</dbReference>
<dbReference type="Pfam" id="PF00990">
    <property type="entry name" value="GGDEF"/>
    <property type="match status" value="1"/>
</dbReference>
<dbReference type="CDD" id="cd01948">
    <property type="entry name" value="EAL"/>
    <property type="match status" value="1"/>
</dbReference>
<dbReference type="PROSITE" id="PS50887">
    <property type="entry name" value="GGDEF"/>
    <property type="match status" value="1"/>
</dbReference>
<keyword evidence="5" id="KW-0472">Membrane</keyword>
<dbReference type="STRING" id="1748243.Tel_15240"/>
<dbReference type="GO" id="GO:0071732">
    <property type="term" value="P:cellular response to nitric oxide"/>
    <property type="evidence" value="ECO:0007669"/>
    <property type="project" value="UniProtKB-ARBA"/>
</dbReference>
<dbReference type="FunFam" id="3.20.20.450:FF:000001">
    <property type="entry name" value="Cyclic di-GMP phosphodiesterase yahA"/>
    <property type="match status" value="1"/>
</dbReference>
<name>A0A0S2TGV5_9GAMM</name>
<feature type="transmembrane region" description="Helical" evidence="5">
    <location>
        <begin position="6"/>
        <end position="27"/>
    </location>
</feature>
<dbReference type="NCBIfam" id="TIGR00254">
    <property type="entry name" value="GGDEF"/>
    <property type="match status" value="1"/>
</dbReference>
<dbReference type="InterPro" id="IPR000160">
    <property type="entry name" value="GGDEF_dom"/>
</dbReference>
<gene>
    <name evidence="9" type="ORF">Tel_15240</name>
</gene>
<dbReference type="Gene3D" id="3.20.20.450">
    <property type="entry name" value="EAL domain"/>
    <property type="match status" value="1"/>
</dbReference>
<keyword evidence="10" id="KW-1185">Reference proteome</keyword>
<dbReference type="FunFam" id="3.30.70.270:FF:000001">
    <property type="entry name" value="Diguanylate cyclase domain protein"/>
    <property type="match status" value="1"/>
</dbReference>
<protein>
    <recommendedName>
        <fullName evidence="2">cyclic-guanylate-specific phosphodiesterase</fullName>
        <ecNumber evidence="2">3.1.4.52</ecNumber>
    </recommendedName>
</protein>
<dbReference type="GO" id="GO:0071111">
    <property type="term" value="F:cyclic-guanylate-specific phosphodiesterase activity"/>
    <property type="evidence" value="ECO:0007669"/>
    <property type="project" value="UniProtKB-EC"/>
</dbReference>
<evidence type="ECO:0000256" key="5">
    <source>
        <dbReference type="SAM" id="Phobius"/>
    </source>
</evidence>
<dbReference type="SUPFAM" id="SSF55073">
    <property type="entry name" value="Nucleotide cyclase"/>
    <property type="match status" value="1"/>
</dbReference>
<dbReference type="Proteomes" id="UP000055136">
    <property type="component" value="Chromosome"/>
</dbReference>
<dbReference type="InterPro" id="IPR029787">
    <property type="entry name" value="Nucleotide_cyclase"/>
</dbReference>
<evidence type="ECO:0000313" key="10">
    <source>
        <dbReference type="Proteomes" id="UP000055136"/>
    </source>
</evidence>
<dbReference type="GO" id="GO:0007165">
    <property type="term" value="P:signal transduction"/>
    <property type="evidence" value="ECO:0007669"/>
    <property type="project" value="InterPro"/>
</dbReference>
<feature type="transmembrane region" description="Helical" evidence="5">
    <location>
        <begin position="261"/>
        <end position="281"/>
    </location>
</feature>
<reference evidence="9" key="1">
    <citation type="submission" date="2015-10" db="EMBL/GenBank/DDBJ databases">
        <title>Description of Candidatus Tenderia electrophaga gen. nov, sp. nov., an Uncultivated Electroautotroph from a Biocathode Enrichment.</title>
        <authorList>
            <person name="Eddie B.J."/>
            <person name="Malanoski A.P."/>
            <person name="Wang Z."/>
            <person name="Hall R.J."/>
            <person name="Oh S.D."/>
            <person name="Heiner C."/>
            <person name="Lin B."/>
            <person name="Strycharz-Glaven S.M."/>
        </authorList>
    </citation>
    <scope>NUCLEOTIDE SEQUENCE [LARGE SCALE GENOMIC DNA]</scope>
    <source>
        <strain evidence="9">NRL1</strain>
    </source>
</reference>
<dbReference type="KEGG" id="tee:Tel_15240"/>
<evidence type="ECO:0000256" key="3">
    <source>
        <dbReference type="ARBA" id="ARBA00022636"/>
    </source>
</evidence>
<dbReference type="CDD" id="cd01949">
    <property type="entry name" value="GGDEF"/>
    <property type="match status" value="1"/>
</dbReference>
<dbReference type="InterPro" id="IPR052155">
    <property type="entry name" value="Biofilm_reg_signaling"/>
</dbReference>
<evidence type="ECO:0000256" key="1">
    <source>
        <dbReference type="ARBA" id="ARBA00001946"/>
    </source>
</evidence>
<dbReference type="InterPro" id="IPR043128">
    <property type="entry name" value="Rev_trsase/Diguanyl_cyclase"/>
</dbReference>
<evidence type="ECO:0000259" key="7">
    <source>
        <dbReference type="PROSITE" id="PS50885"/>
    </source>
</evidence>
<proteinExistence type="predicted"/>
<feature type="domain" description="GGDEF" evidence="8">
    <location>
        <begin position="373"/>
        <end position="505"/>
    </location>
</feature>
<evidence type="ECO:0000313" key="9">
    <source>
        <dbReference type="EMBL" id="ALP54391.1"/>
    </source>
</evidence>